<gene>
    <name evidence="2" type="ORF">NUU61_003570</name>
</gene>
<proteinExistence type="predicted"/>
<dbReference type="RefSeq" id="XP_056512179.1">
    <property type="nucleotide sequence ID" value="XM_056654152.1"/>
</dbReference>
<organism evidence="2 3">
    <name type="scientific">Penicillium alfredii</name>
    <dbReference type="NCBI Taxonomy" id="1506179"/>
    <lineage>
        <taxon>Eukaryota</taxon>
        <taxon>Fungi</taxon>
        <taxon>Dikarya</taxon>
        <taxon>Ascomycota</taxon>
        <taxon>Pezizomycotina</taxon>
        <taxon>Eurotiomycetes</taxon>
        <taxon>Eurotiomycetidae</taxon>
        <taxon>Eurotiales</taxon>
        <taxon>Aspergillaceae</taxon>
        <taxon>Penicillium</taxon>
    </lineage>
</organism>
<dbReference type="OrthoDB" id="4359659at2759"/>
<evidence type="ECO:0000256" key="1">
    <source>
        <dbReference type="SAM" id="MobiDB-lite"/>
    </source>
</evidence>
<dbReference type="InterPro" id="IPR022190">
    <property type="entry name" value="DUF3716"/>
</dbReference>
<dbReference type="Pfam" id="PF12511">
    <property type="entry name" value="DUF3716"/>
    <property type="match status" value="1"/>
</dbReference>
<dbReference type="AlphaFoldDB" id="A0A9W9FJG1"/>
<dbReference type="Proteomes" id="UP001141434">
    <property type="component" value="Unassembled WGS sequence"/>
</dbReference>
<accession>A0A9W9FJG1</accession>
<dbReference type="EMBL" id="JAPMSZ010000005">
    <property type="protein sequence ID" value="KAJ5101348.1"/>
    <property type="molecule type" value="Genomic_DNA"/>
</dbReference>
<evidence type="ECO:0000313" key="2">
    <source>
        <dbReference type="EMBL" id="KAJ5101348.1"/>
    </source>
</evidence>
<sequence>MSSAPAGPGNRQVGLGLYIPPIKEGTDLEPPSLWADHIFELRWKVARQRGYIKSPILDTLMSEEKQREPFLRHNKGWPAKRLDEMIDSNKCNVESAMLQVVGDIARAPCASCQRGNGPWAQCVKYNGPRVSSVPVPTAIGRGKTTDAPFMLRSPRPRGTNAIPPVLTDSFA</sequence>
<reference evidence="2" key="1">
    <citation type="submission" date="2022-11" db="EMBL/GenBank/DDBJ databases">
        <authorList>
            <person name="Petersen C."/>
        </authorList>
    </citation>
    <scope>NUCLEOTIDE SEQUENCE</scope>
    <source>
        <strain evidence="2">IBT 34128</strain>
    </source>
</reference>
<name>A0A9W9FJG1_9EURO</name>
<comment type="caution">
    <text evidence="2">The sequence shown here is derived from an EMBL/GenBank/DDBJ whole genome shotgun (WGS) entry which is preliminary data.</text>
</comment>
<evidence type="ECO:0000313" key="3">
    <source>
        <dbReference type="Proteomes" id="UP001141434"/>
    </source>
</evidence>
<protein>
    <submittedName>
        <fullName evidence="2">Uncharacterized protein</fullName>
    </submittedName>
</protein>
<feature type="region of interest" description="Disordered" evidence="1">
    <location>
        <begin position="134"/>
        <end position="171"/>
    </location>
</feature>
<keyword evidence="3" id="KW-1185">Reference proteome</keyword>
<dbReference type="GeneID" id="81393320"/>
<reference evidence="2" key="2">
    <citation type="journal article" date="2023" name="IMA Fungus">
        <title>Comparative genomic study of the Penicillium genus elucidates a diverse pangenome and 15 lateral gene transfer events.</title>
        <authorList>
            <person name="Petersen C."/>
            <person name="Sorensen T."/>
            <person name="Nielsen M.R."/>
            <person name="Sondergaard T.E."/>
            <person name="Sorensen J.L."/>
            <person name="Fitzpatrick D.A."/>
            <person name="Frisvad J.C."/>
            <person name="Nielsen K.L."/>
        </authorList>
    </citation>
    <scope>NUCLEOTIDE SEQUENCE</scope>
    <source>
        <strain evidence="2">IBT 34128</strain>
    </source>
</reference>